<evidence type="ECO:0000313" key="2">
    <source>
        <dbReference type="EMBL" id="KHK95505.1"/>
    </source>
</evidence>
<dbReference type="STRING" id="1348253.LK09_19230"/>
<dbReference type="InterPro" id="IPR050564">
    <property type="entry name" value="F420-G6PD/mer"/>
</dbReference>
<dbReference type="GO" id="GO:0016705">
    <property type="term" value="F:oxidoreductase activity, acting on paired donors, with incorporation or reduction of molecular oxygen"/>
    <property type="evidence" value="ECO:0007669"/>
    <property type="project" value="InterPro"/>
</dbReference>
<reference evidence="2 3" key="1">
    <citation type="submission" date="2014-11" db="EMBL/GenBank/DDBJ databases">
        <title>Genome sequence of Microbacterium mangrovi MUSC 115(T).</title>
        <authorList>
            <person name="Lee L.-H."/>
        </authorList>
    </citation>
    <scope>NUCLEOTIDE SEQUENCE [LARGE SCALE GENOMIC DNA]</scope>
    <source>
        <strain evidence="2 3">MUSC 115</strain>
    </source>
</reference>
<dbReference type="SUPFAM" id="SSF51679">
    <property type="entry name" value="Bacterial luciferase-like"/>
    <property type="match status" value="1"/>
</dbReference>
<dbReference type="Proteomes" id="UP000031030">
    <property type="component" value="Unassembled WGS sequence"/>
</dbReference>
<feature type="domain" description="Luciferase-like" evidence="1">
    <location>
        <begin position="17"/>
        <end position="183"/>
    </location>
</feature>
<gene>
    <name evidence="2" type="ORF">LK09_19230</name>
</gene>
<keyword evidence="3" id="KW-1185">Reference proteome</keyword>
<name>A0A0B2A1N3_9MICO</name>
<dbReference type="Gene3D" id="3.20.20.30">
    <property type="entry name" value="Luciferase-like domain"/>
    <property type="match status" value="1"/>
</dbReference>
<evidence type="ECO:0000259" key="1">
    <source>
        <dbReference type="Pfam" id="PF00296"/>
    </source>
</evidence>
<protein>
    <recommendedName>
        <fullName evidence="1">Luciferase-like domain-containing protein</fullName>
    </recommendedName>
</protein>
<comment type="caution">
    <text evidence="2">The sequence shown here is derived from an EMBL/GenBank/DDBJ whole genome shotgun (WGS) entry which is preliminary data.</text>
</comment>
<dbReference type="RefSeq" id="WP_039403169.1">
    <property type="nucleotide sequence ID" value="NZ_JTDK01000022.1"/>
</dbReference>
<dbReference type="InterPro" id="IPR036661">
    <property type="entry name" value="Luciferase-like_sf"/>
</dbReference>
<organism evidence="2 3">
    <name type="scientific">Microbacterium mangrovi</name>
    <dbReference type="NCBI Taxonomy" id="1348253"/>
    <lineage>
        <taxon>Bacteria</taxon>
        <taxon>Bacillati</taxon>
        <taxon>Actinomycetota</taxon>
        <taxon>Actinomycetes</taxon>
        <taxon>Micrococcales</taxon>
        <taxon>Microbacteriaceae</taxon>
        <taxon>Microbacterium</taxon>
    </lineage>
</organism>
<dbReference type="PANTHER" id="PTHR43244">
    <property type="match status" value="1"/>
</dbReference>
<dbReference type="PANTHER" id="PTHR43244:SF2">
    <property type="entry name" value="CONSERVED HYPOTHETICAL ALANINE AND PROLINE-RICH PROTEIN"/>
    <property type="match status" value="1"/>
</dbReference>
<accession>A0A0B2A1N3</accession>
<evidence type="ECO:0000313" key="3">
    <source>
        <dbReference type="Proteomes" id="UP000031030"/>
    </source>
</evidence>
<dbReference type="EMBL" id="JTDK01000022">
    <property type="protein sequence ID" value="KHK95505.1"/>
    <property type="molecule type" value="Genomic_DNA"/>
</dbReference>
<dbReference type="Pfam" id="PF00296">
    <property type="entry name" value="Bac_luciferase"/>
    <property type="match status" value="1"/>
</dbReference>
<sequence>MTPPPFRFGAVAGLASPASPWADTARAIEHAGFSTLLVPDTLNTLSPFPALAAAAAVTTTLHLGTWVLASPLRTPGAVVREAKALQILSDGRLELGIGAGRPGGEHDAPPLGVTWERPGIRVGQVEAVLDAVATEVDPAPRIVIAGSGDRMLGIAARHAATLTVPASPLASVDEIAVAADRARTAGFTGELALQIAGIGEDIPAWLRQRGMTPESLRGKAAFLTGDLDDDAASLRALRDRTGVSYITFSGEFAARGTPLVQRLSGT</sequence>
<dbReference type="AlphaFoldDB" id="A0A0B2A1N3"/>
<dbReference type="InterPro" id="IPR011251">
    <property type="entry name" value="Luciferase-like_dom"/>
</dbReference>
<proteinExistence type="predicted"/>